<dbReference type="GO" id="GO:0005509">
    <property type="term" value="F:calcium ion binding"/>
    <property type="evidence" value="ECO:0007669"/>
    <property type="project" value="TreeGrafter"/>
</dbReference>
<dbReference type="Gene3D" id="2.120.10.30">
    <property type="entry name" value="TolB, C-terminal domain"/>
    <property type="match status" value="1"/>
</dbReference>
<name>A0A7X1FWC7_9SPHN</name>
<dbReference type="AlphaFoldDB" id="A0A7X1FWC7"/>
<dbReference type="SUPFAM" id="SSF63829">
    <property type="entry name" value="Calcium-dependent phosphotriesterase"/>
    <property type="match status" value="1"/>
</dbReference>
<dbReference type="GO" id="GO:0004341">
    <property type="term" value="F:gluconolactonase activity"/>
    <property type="evidence" value="ECO:0007669"/>
    <property type="project" value="TreeGrafter"/>
</dbReference>
<reference evidence="5 6" key="1">
    <citation type="submission" date="2020-08" db="EMBL/GenBank/DDBJ databases">
        <title>The genome sequence of type strain Novosphingobium piscinae KCTC 42194.</title>
        <authorList>
            <person name="Liu Y."/>
        </authorList>
    </citation>
    <scope>NUCLEOTIDE SEQUENCE [LARGE SCALE GENOMIC DNA]</scope>
    <source>
        <strain evidence="5 6">KCTC 42194</strain>
    </source>
</reference>
<gene>
    <name evidence="5" type="ORF">H7F53_00290</name>
</gene>
<dbReference type="PANTHER" id="PTHR10907">
    <property type="entry name" value="REGUCALCIN"/>
    <property type="match status" value="1"/>
</dbReference>
<organism evidence="5 6">
    <name type="scientific">Novosphingobium piscinae</name>
    <dbReference type="NCBI Taxonomy" id="1507448"/>
    <lineage>
        <taxon>Bacteria</taxon>
        <taxon>Pseudomonadati</taxon>
        <taxon>Pseudomonadota</taxon>
        <taxon>Alphaproteobacteria</taxon>
        <taxon>Sphingomonadales</taxon>
        <taxon>Sphingomonadaceae</taxon>
        <taxon>Novosphingobium</taxon>
    </lineage>
</organism>
<dbReference type="InterPro" id="IPR011042">
    <property type="entry name" value="6-blade_b-propeller_TolB-like"/>
</dbReference>
<dbReference type="RefSeq" id="WP_185677471.1">
    <property type="nucleotide sequence ID" value="NZ_JACLAX010000001.1"/>
</dbReference>
<protein>
    <submittedName>
        <fullName evidence="5">SMP-30/gluconolactonase/LRE family protein</fullName>
    </submittedName>
</protein>
<evidence type="ECO:0000256" key="3">
    <source>
        <dbReference type="PIRSR" id="PIRSR605511-2"/>
    </source>
</evidence>
<dbReference type="InterPro" id="IPR005511">
    <property type="entry name" value="SMP-30"/>
</dbReference>
<feature type="binding site" evidence="3">
    <location>
        <position position="22"/>
    </location>
    <ligand>
        <name>a divalent metal cation</name>
        <dbReference type="ChEBI" id="CHEBI:60240"/>
    </ligand>
</feature>
<evidence type="ECO:0000256" key="1">
    <source>
        <dbReference type="ARBA" id="ARBA00008853"/>
    </source>
</evidence>
<dbReference type="InterPro" id="IPR013658">
    <property type="entry name" value="SGL"/>
</dbReference>
<evidence type="ECO:0000313" key="6">
    <source>
        <dbReference type="Proteomes" id="UP000551327"/>
    </source>
</evidence>
<keyword evidence="6" id="KW-1185">Reference proteome</keyword>
<evidence type="ECO:0000313" key="5">
    <source>
        <dbReference type="EMBL" id="MBC2667577.1"/>
    </source>
</evidence>
<dbReference type="PANTHER" id="PTHR10907:SF47">
    <property type="entry name" value="REGUCALCIN"/>
    <property type="match status" value="1"/>
</dbReference>
<feature type="domain" description="SMP-30/Gluconolactonase/LRE-like region" evidence="4">
    <location>
        <begin position="20"/>
        <end position="263"/>
    </location>
</feature>
<feature type="binding site" evidence="3">
    <location>
        <position position="107"/>
    </location>
    <ligand>
        <name>substrate</name>
    </ligand>
</feature>
<dbReference type="EMBL" id="JACLAX010000001">
    <property type="protein sequence ID" value="MBC2667577.1"/>
    <property type="molecule type" value="Genomic_DNA"/>
</dbReference>
<feature type="active site" description="Proton donor/acceptor" evidence="2">
    <location>
        <position position="204"/>
    </location>
</feature>
<feature type="binding site" evidence="3">
    <location>
        <position position="153"/>
    </location>
    <ligand>
        <name>a divalent metal cation</name>
        <dbReference type="ChEBI" id="CHEBI:60240"/>
    </ligand>
</feature>
<evidence type="ECO:0000259" key="4">
    <source>
        <dbReference type="Pfam" id="PF08450"/>
    </source>
</evidence>
<feature type="binding site" evidence="3">
    <location>
        <position position="105"/>
    </location>
    <ligand>
        <name>substrate</name>
    </ligand>
</feature>
<dbReference type="GO" id="GO:0019853">
    <property type="term" value="P:L-ascorbic acid biosynthetic process"/>
    <property type="evidence" value="ECO:0007669"/>
    <property type="project" value="TreeGrafter"/>
</dbReference>
<proteinExistence type="inferred from homology"/>
<feature type="binding site" evidence="3">
    <location>
        <position position="204"/>
    </location>
    <ligand>
        <name>a divalent metal cation</name>
        <dbReference type="ChEBI" id="CHEBI:60240"/>
    </ligand>
</feature>
<dbReference type="Pfam" id="PF08450">
    <property type="entry name" value="SGL"/>
    <property type="match status" value="1"/>
</dbReference>
<evidence type="ECO:0000256" key="2">
    <source>
        <dbReference type="PIRSR" id="PIRSR605511-1"/>
    </source>
</evidence>
<accession>A0A7X1FWC7</accession>
<sequence>MSGSVVTGPVERALALACTLGEGPVWDPERACLWFTDIKQHTIHRFDPATGEHRRHVVPDQVGWVLPARDGGLLAGLKDGVHRFDPATGLCANRVPIPGEPAGNRLNDACVDRRGRVYFGSMDDAESAPSGRFYRAAGAAIAPFGPADLCITNGPAIAPDDSRIYFTDTLGKTILVADLALDGSPGPARLFVDVALDFPEAYPDGPVCDAEGCVWTGLWNGWGVARYSPAGELLERVNLPVANVTKLAFGGPDLTRAYVTTARKGLDAAALAAQPAAGDLFAFTVSVPGIATAPASFGS</sequence>
<comment type="caution">
    <text evidence="5">The sequence shown here is derived from an EMBL/GenBank/DDBJ whole genome shotgun (WGS) entry which is preliminary data.</text>
</comment>
<comment type="cofactor">
    <cofactor evidence="3">
        <name>Zn(2+)</name>
        <dbReference type="ChEBI" id="CHEBI:29105"/>
    </cofactor>
    <text evidence="3">Binds 1 divalent metal cation per subunit.</text>
</comment>
<keyword evidence="3" id="KW-0479">Metal-binding</keyword>
<dbReference type="PRINTS" id="PR01790">
    <property type="entry name" value="SMP30FAMILY"/>
</dbReference>
<dbReference type="Proteomes" id="UP000551327">
    <property type="component" value="Unassembled WGS sequence"/>
</dbReference>
<keyword evidence="3" id="KW-0862">Zinc</keyword>
<comment type="similarity">
    <text evidence="1">Belongs to the SMP-30/CGR1 family.</text>
</comment>